<proteinExistence type="predicted"/>
<dbReference type="EMBL" id="GL379915">
    <property type="protein sequence ID" value="EGT34616.1"/>
    <property type="molecule type" value="Genomic_DNA"/>
</dbReference>
<keyword evidence="2" id="KW-1185">Reference proteome</keyword>
<evidence type="ECO:0000313" key="2">
    <source>
        <dbReference type="Proteomes" id="UP000008068"/>
    </source>
</evidence>
<evidence type="ECO:0000313" key="1">
    <source>
        <dbReference type="EMBL" id="EGT34616.1"/>
    </source>
</evidence>
<gene>
    <name evidence="1" type="ORF">CAEBREN_17262</name>
</gene>
<dbReference type="HOGENOM" id="CLU_041960_0_0_1"/>
<accession>G0NNN2</accession>
<sequence length="503" mass="56169">MTSFHNSSQPMGTCRGTALLQLFNIVNEDRTGIVGINNVKPSPVVQHFSTPPVHSKSLLMKNLVAPNLGGSLIQCFSRFTQGVVFTFLRGEGKVEELPCLDSPDEKMPAVEKDDREVTQVEDVVPSQKSIFKFLNGDVCQLLIFLLTDHHAKVHDDVEWMTTVDAILKDYGFSGEIDENILYSPFHHWHKFFKDDPLSDNLKISVPHQCYGSENCFGIMSKLNCDAGIFGQTFKFTLGNHGFVNSNYHEETVARTPMLFCCLSSESLVPPVDKELNCVSTSTYSQSFASFSHSQRKWRWEIHDNTGCHCGNTDSLNDCGTSCYTSLKQHPKIGTTEELKFSIPDPDDLMKYLYDTISSPQFLASDPLNGESDNSQFSSLLEVRNSDEVAKSDNFSDSVTNAGGVGVKNDNEYGMFDTFGYTTESGIGATTGAFRETGASSIPSLPDTYQIEKIRWNWFSREVNSSAFDFDDHEDLLELYGLSEQDVQNNDDEFCDSPTWPGKP</sequence>
<dbReference type="Proteomes" id="UP000008068">
    <property type="component" value="Unassembled WGS sequence"/>
</dbReference>
<dbReference type="AlphaFoldDB" id="G0NNN2"/>
<organism evidence="2">
    <name type="scientific">Caenorhabditis brenneri</name>
    <name type="common">Nematode worm</name>
    <dbReference type="NCBI Taxonomy" id="135651"/>
    <lineage>
        <taxon>Eukaryota</taxon>
        <taxon>Metazoa</taxon>
        <taxon>Ecdysozoa</taxon>
        <taxon>Nematoda</taxon>
        <taxon>Chromadorea</taxon>
        <taxon>Rhabditida</taxon>
        <taxon>Rhabditina</taxon>
        <taxon>Rhabditomorpha</taxon>
        <taxon>Rhabditoidea</taxon>
        <taxon>Rhabditidae</taxon>
        <taxon>Peloderinae</taxon>
        <taxon>Caenorhabditis</taxon>
    </lineage>
</organism>
<dbReference type="InParanoid" id="G0NNN2"/>
<protein>
    <submittedName>
        <fullName evidence="1">Uncharacterized protein</fullName>
    </submittedName>
</protein>
<name>G0NNN2_CAEBE</name>
<reference evidence="2" key="1">
    <citation type="submission" date="2011-07" db="EMBL/GenBank/DDBJ databases">
        <authorList>
            <consortium name="Caenorhabditis brenneri Sequencing and Analysis Consortium"/>
            <person name="Wilson R.K."/>
        </authorList>
    </citation>
    <scope>NUCLEOTIDE SEQUENCE [LARGE SCALE GENOMIC DNA]</scope>
    <source>
        <strain evidence="2">PB2801</strain>
    </source>
</reference>